<evidence type="ECO:0000256" key="1">
    <source>
        <dbReference type="SAM" id="MobiDB-lite"/>
    </source>
</evidence>
<reference evidence="2" key="1">
    <citation type="submission" date="2021-01" db="EMBL/GenBank/DDBJ databases">
        <authorList>
            <person name="Corre E."/>
            <person name="Pelletier E."/>
            <person name="Niang G."/>
            <person name="Scheremetjew M."/>
            <person name="Finn R."/>
            <person name="Kale V."/>
            <person name="Holt S."/>
            <person name="Cochrane G."/>
            <person name="Meng A."/>
            <person name="Brown T."/>
            <person name="Cohen L."/>
        </authorList>
    </citation>
    <scope>NUCLEOTIDE SEQUENCE</scope>
    <source>
        <strain evidence="2">CCCM811</strain>
    </source>
</reference>
<feature type="region of interest" description="Disordered" evidence="1">
    <location>
        <begin position="270"/>
        <end position="312"/>
    </location>
</feature>
<sequence>MEDAKETERIRKLIREVQDANQHRLNAESEMLEQDEANEGLVAALVNIRDKHQGAGNAKTVALIDAVLLLCEANARLRYDMWEKLSNLSQVQMDRMNLTMHEKQHIYLEANLDVNESKIFNQVKRRAFAPQRPYIVKSTSNEAIGVRRGGESFGSQASVWSKISEKRNGGRDSATFSSLMESTNLSFHSMTESFSRRTSDTKALRPLPTHLSVVRHGLETIKKQLPVEAMNSEGRRSVKNMLTLIQKNTTLLASHTDQLVFVVFLESSPQPPRAPDKDAATPCSQPALPTPVSLAATPRRSQHPNKFGGGGSGTAVAAAAAGGGAAAAAGAAGAAFLWAFSC</sequence>
<dbReference type="EMBL" id="HBIV01033338">
    <property type="protein sequence ID" value="CAE0672118.1"/>
    <property type="molecule type" value="Transcribed_RNA"/>
</dbReference>
<evidence type="ECO:0000313" key="2">
    <source>
        <dbReference type="EMBL" id="CAE0672110.1"/>
    </source>
</evidence>
<dbReference type="EMBL" id="HBIV01033330">
    <property type="protein sequence ID" value="CAE0672110.1"/>
    <property type="molecule type" value="Transcribed_RNA"/>
</dbReference>
<protein>
    <submittedName>
        <fullName evidence="2">Uncharacterized protein</fullName>
    </submittedName>
</protein>
<organism evidence="2">
    <name type="scientific">Lotharella globosa</name>
    <dbReference type="NCBI Taxonomy" id="91324"/>
    <lineage>
        <taxon>Eukaryota</taxon>
        <taxon>Sar</taxon>
        <taxon>Rhizaria</taxon>
        <taxon>Cercozoa</taxon>
        <taxon>Chlorarachniophyceae</taxon>
        <taxon>Lotharella</taxon>
    </lineage>
</organism>
<accession>A0A6V3QCE2</accession>
<evidence type="ECO:0000313" key="4">
    <source>
        <dbReference type="EMBL" id="CAE0672118.1"/>
    </source>
</evidence>
<proteinExistence type="predicted"/>
<gene>
    <name evidence="2" type="ORF">LGLO00237_LOCUS23760</name>
    <name evidence="3" type="ORF">LGLO00237_LOCUS23767</name>
    <name evidence="4" type="ORF">LGLO00237_LOCUS23768</name>
</gene>
<dbReference type="EMBL" id="HBIV01033337">
    <property type="protein sequence ID" value="CAE0672117.1"/>
    <property type="molecule type" value="Transcribed_RNA"/>
</dbReference>
<name>A0A6V3QCE2_9EUKA</name>
<dbReference type="AlphaFoldDB" id="A0A6V3QCE2"/>
<evidence type="ECO:0000313" key="3">
    <source>
        <dbReference type="EMBL" id="CAE0672117.1"/>
    </source>
</evidence>